<dbReference type="Proteomes" id="UP001218218">
    <property type="component" value="Unassembled WGS sequence"/>
</dbReference>
<dbReference type="EMBL" id="JARIHO010000016">
    <property type="protein sequence ID" value="KAJ7348834.1"/>
    <property type="molecule type" value="Genomic_DNA"/>
</dbReference>
<reference evidence="1" key="1">
    <citation type="submission" date="2023-03" db="EMBL/GenBank/DDBJ databases">
        <title>Massive genome expansion in bonnet fungi (Mycena s.s.) driven by repeated elements and novel gene families across ecological guilds.</title>
        <authorList>
            <consortium name="Lawrence Berkeley National Laboratory"/>
            <person name="Harder C.B."/>
            <person name="Miyauchi S."/>
            <person name="Viragh M."/>
            <person name="Kuo A."/>
            <person name="Thoen E."/>
            <person name="Andreopoulos B."/>
            <person name="Lu D."/>
            <person name="Skrede I."/>
            <person name="Drula E."/>
            <person name="Henrissat B."/>
            <person name="Morin E."/>
            <person name="Kohler A."/>
            <person name="Barry K."/>
            <person name="LaButti K."/>
            <person name="Morin E."/>
            <person name="Salamov A."/>
            <person name="Lipzen A."/>
            <person name="Mereny Z."/>
            <person name="Hegedus B."/>
            <person name="Baldrian P."/>
            <person name="Stursova M."/>
            <person name="Weitz H."/>
            <person name="Taylor A."/>
            <person name="Grigoriev I.V."/>
            <person name="Nagy L.G."/>
            <person name="Martin F."/>
            <person name="Kauserud H."/>
        </authorList>
    </citation>
    <scope>NUCLEOTIDE SEQUENCE</scope>
    <source>
        <strain evidence="1">CBHHK002</strain>
    </source>
</reference>
<comment type="caution">
    <text evidence="1">The sequence shown here is derived from an EMBL/GenBank/DDBJ whole genome shotgun (WGS) entry which is preliminary data.</text>
</comment>
<keyword evidence="2" id="KW-1185">Reference proteome</keyword>
<name>A0AAD7ESN8_9AGAR</name>
<protein>
    <submittedName>
        <fullName evidence="1">Uncharacterized protein</fullName>
    </submittedName>
</protein>
<evidence type="ECO:0000313" key="1">
    <source>
        <dbReference type="EMBL" id="KAJ7348834.1"/>
    </source>
</evidence>
<dbReference type="AlphaFoldDB" id="A0AAD7ESN8"/>
<accession>A0AAD7ESN8</accession>
<proteinExistence type="predicted"/>
<sequence length="127" mass="14226">MSSALANIWWIRMVLRVASTMCPSTSLIFATAKVTYRLMDWHAGFTLQAQKALQYLLKDAKESDKKKPTITFHWKYECSTAQPLGTLLLAVQAVYILSPLPMSSATWVSGEVIEIIDNDEDDVVVSN</sequence>
<gene>
    <name evidence="1" type="ORF">DFH08DRAFT_807438</name>
</gene>
<evidence type="ECO:0000313" key="2">
    <source>
        <dbReference type="Proteomes" id="UP001218218"/>
    </source>
</evidence>
<organism evidence="1 2">
    <name type="scientific">Mycena albidolilacea</name>
    <dbReference type="NCBI Taxonomy" id="1033008"/>
    <lineage>
        <taxon>Eukaryota</taxon>
        <taxon>Fungi</taxon>
        <taxon>Dikarya</taxon>
        <taxon>Basidiomycota</taxon>
        <taxon>Agaricomycotina</taxon>
        <taxon>Agaricomycetes</taxon>
        <taxon>Agaricomycetidae</taxon>
        <taxon>Agaricales</taxon>
        <taxon>Marasmiineae</taxon>
        <taxon>Mycenaceae</taxon>
        <taxon>Mycena</taxon>
    </lineage>
</organism>